<dbReference type="InterPro" id="IPR003661">
    <property type="entry name" value="HisK_dim/P_dom"/>
</dbReference>
<dbReference type="InterPro" id="IPR036097">
    <property type="entry name" value="HisK_dim/P_sf"/>
</dbReference>
<evidence type="ECO:0000256" key="8">
    <source>
        <dbReference type="ARBA" id="ARBA00022989"/>
    </source>
</evidence>
<name>A0ABU1KLV8_XANFL</name>
<dbReference type="InterPro" id="IPR004358">
    <property type="entry name" value="Sig_transdc_His_kin-like_C"/>
</dbReference>
<feature type="transmembrane region" description="Helical" evidence="11">
    <location>
        <begin position="137"/>
        <end position="157"/>
    </location>
</feature>
<dbReference type="PROSITE" id="PS50109">
    <property type="entry name" value="HIS_KIN"/>
    <property type="match status" value="1"/>
</dbReference>
<dbReference type="InterPro" id="IPR003594">
    <property type="entry name" value="HATPase_dom"/>
</dbReference>
<feature type="transmembrane region" description="Helical" evidence="11">
    <location>
        <begin position="12"/>
        <end position="36"/>
    </location>
</feature>
<dbReference type="EC" id="2.7.13.3" evidence="3"/>
<keyword evidence="10 11" id="KW-0472">Membrane</keyword>
<dbReference type="InterPro" id="IPR003660">
    <property type="entry name" value="HAMP_dom"/>
</dbReference>
<evidence type="ECO:0000259" key="13">
    <source>
        <dbReference type="PROSITE" id="PS50885"/>
    </source>
</evidence>
<evidence type="ECO:0000256" key="2">
    <source>
        <dbReference type="ARBA" id="ARBA00004141"/>
    </source>
</evidence>
<dbReference type="Pfam" id="PF02518">
    <property type="entry name" value="HATPase_c"/>
    <property type="match status" value="1"/>
</dbReference>
<dbReference type="InterPro" id="IPR005467">
    <property type="entry name" value="His_kinase_dom"/>
</dbReference>
<dbReference type="InterPro" id="IPR036890">
    <property type="entry name" value="HATPase_C_sf"/>
</dbReference>
<reference evidence="14 15" key="1">
    <citation type="submission" date="2023-07" db="EMBL/GenBank/DDBJ databases">
        <title>Genomic Encyclopedia of Type Strains, Phase IV (KMG-IV): sequencing the most valuable type-strain genomes for metagenomic binning, comparative biology and taxonomic classification.</title>
        <authorList>
            <person name="Goeker M."/>
        </authorList>
    </citation>
    <scope>NUCLEOTIDE SEQUENCE [LARGE SCALE GENOMIC DNA]</scope>
    <source>
        <strain evidence="14 15">DSM 338</strain>
    </source>
</reference>
<dbReference type="RefSeq" id="WP_281809461.1">
    <property type="nucleotide sequence ID" value="NZ_BSDO01000008.1"/>
</dbReference>
<dbReference type="PROSITE" id="PS50885">
    <property type="entry name" value="HAMP"/>
    <property type="match status" value="1"/>
</dbReference>
<dbReference type="Proteomes" id="UP001245370">
    <property type="component" value="Unassembled WGS sequence"/>
</dbReference>
<sequence>MRMLLKRSIASSAAMLLGGLISALLCCLFVGFIAFYGDDGDVAQSDVATEIKRSVRLDEAGRPLLTPTGRLLAFQRQFPQLWYVVSTPDGNLSFGEVPPRVRGSLGLPDASQARSVYDASGPEMQLLGSTRAEDDPAMLIALGGAVYTSTEVVLSLLREPDIPSTLLAAVMTIIILTTILVVPALIVRPVRRAAAAAEEIGAREGARLPVDRQPSELKPLALAFNRALDRIDAATAEQRRFLSNAAHELRTPLTRLRTRLERVEDREIKAELVGELQSLSATVTMLLQLARLTSQPTEMQPIDLVSVVREATAREVPTALASGVDIELRGEGPVMVSGSAQAIGIGLSNLVRNAIQHGGSGGRVVVEVAASRRVSVIDFGPGISTAYCGRTVMEPFARGKQDSAGTGLGLAIVAQVAALHGAGLSMEETPGGGTTVTLSFPQ</sequence>
<keyword evidence="15" id="KW-1185">Reference proteome</keyword>
<dbReference type="GeneID" id="95765186"/>
<evidence type="ECO:0000256" key="9">
    <source>
        <dbReference type="ARBA" id="ARBA00023012"/>
    </source>
</evidence>
<evidence type="ECO:0000313" key="15">
    <source>
        <dbReference type="Proteomes" id="UP001245370"/>
    </source>
</evidence>
<evidence type="ECO:0000259" key="12">
    <source>
        <dbReference type="PROSITE" id="PS50109"/>
    </source>
</evidence>
<proteinExistence type="predicted"/>
<evidence type="ECO:0000256" key="5">
    <source>
        <dbReference type="ARBA" id="ARBA00022679"/>
    </source>
</evidence>
<evidence type="ECO:0000256" key="10">
    <source>
        <dbReference type="ARBA" id="ARBA00023136"/>
    </source>
</evidence>
<evidence type="ECO:0000256" key="7">
    <source>
        <dbReference type="ARBA" id="ARBA00022777"/>
    </source>
</evidence>
<dbReference type="Pfam" id="PF00672">
    <property type="entry name" value="HAMP"/>
    <property type="match status" value="1"/>
</dbReference>
<keyword evidence="8 11" id="KW-1133">Transmembrane helix</keyword>
<keyword evidence="4" id="KW-0597">Phosphoprotein</keyword>
<dbReference type="PANTHER" id="PTHR45436">
    <property type="entry name" value="SENSOR HISTIDINE KINASE YKOH"/>
    <property type="match status" value="1"/>
</dbReference>
<dbReference type="SUPFAM" id="SSF47384">
    <property type="entry name" value="Homodimeric domain of signal transducing histidine kinase"/>
    <property type="match status" value="1"/>
</dbReference>
<dbReference type="PANTHER" id="PTHR45436:SF15">
    <property type="entry name" value="SENSOR HISTIDINE KINASE CUSS"/>
    <property type="match status" value="1"/>
</dbReference>
<dbReference type="SMART" id="SM00388">
    <property type="entry name" value="HisKA"/>
    <property type="match status" value="1"/>
</dbReference>
<evidence type="ECO:0000256" key="11">
    <source>
        <dbReference type="SAM" id="Phobius"/>
    </source>
</evidence>
<keyword evidence="5" id="KW-0808">Transferase</keyword>
<dbReference type="EMBL" id="JAVDPY010000008">
    <property type="protein sequence ID" value="MDR6335586.1"/>
    <property type="molecule type" value="Genomic_DNA"/>
</dbReference>
<evidence type="ECO:0000256" key="3">
    <source>
        <dbReference type="ARBA" id="ARBA00012438"/>
    </source>
</evidence>
<evidence type="ECO:0000313" key="14">
    <source>
        <dbReference type="EMBL" id="MDR6335586.1"/>
    </source>
</evidence>
<dbReference type="Gene3D" id="3.30.565.10">
    <property type="entry name" value="Histidine kinase-like ATPase, C-terminal domain"/>
    <property type="match status" value="1"/>
</dbReference>
<evidence type="ECO:0000256" key="1">
    <source>
        <dbReference type="ARBA" id="ARBA00000085"/>
    </source>
</evidence>
<gene>
    <name evidence="14" type="ORF">GGQ86_004082</name>
</gene>
<evidence type="ECO:0000256" key="6">
    <source>
        <dbReference type="ARBA" id="ARBA00022692"/>
    </source>
</evidence>
<dbReference type="Pfam" id="PF00512">
    <property type="entry name" value="HisKA"/>
    <property type="match status" value="1"/>
</dbReference>
<dbReference type="Gene3D" id="1.10.287.130">
    <property type="match status" value="1"/>
</dbReference>
<dbReference type="InterPro" id="IPR050428">
    <property type="entry name" value="TCS_sensor_his_kinase"/>
</dbReference>
<feature type="transmembrane region" description="Helical" evidence="11">
    <location>
        <begin position="164"/>
        <end position="186"/>
    </location>
</feature>
<dbReference type="GO" id="GO:0016301">
    <property type="term" value="F:kinase activity"/>
    <property type="evidence" value="ECO:0007669"/>
    <property type="project" value="UniProtKB-KW"/>
</dbReference>
<keyword evidence="7 14" id="KW-0418">Kinase</keyword>
<feature type="domain" description="Histidine kinase" evidence="12">
    <location>
        <begin position="244"/>
        <end position="442"/>
    </location>
</feature>
<protein>
    <recommendedName>
        <fullName evidence="3">histidine kinase</fullName>
        <ecNumber evidence="3">2.7.13.3</ecNumber>
    </recommendedName>
</protein>
<organism evidence="14 15">
    <name type="scientific">Xanthobacter flavus</name>
    <dbReference type="NCBI Taxonomy" id="281"/>
    <lineage>
        <taxon>Bacteria</taxon>
        <taxon>Pseudomonadati</taxon>
        <taxon>Pseudomonadota</taxon>
        <taxon>Alphaproteobacteria</taxon>
        <taxon>Hyphomicrobiales</taxon>
        <taxon>Xanthobacteraceae</taxon>
        <taxon>Xanthobacter</taxon>
    </lineage>
</organism>
<dbReference type="SMART" id="SM00387">
    <property type="entry name" value="HATPase_c"/>
    <property type="match status" value="1"/>
</dbReference>
<dbReference type="PRINTS" id="PR00344">
    <property type="entry name" value="BCTRLSENSOR"/>
</dbReference>
<comment type="caution">
    <text evidence="14">The sequence shown here is derived from an EMBL/GenBank/DDBJ whole genome shotgun (WGS) entry which is preliminary data.</text>
</comment>
<dbReference type="SUPFAM" id="SSF55874">
    <property type="entry name" value="ATPase domain of HSP90 chaperone/DNA topoisomerase II/histidine kinase"/>
    <property type="match status" value="1"/>
</dbReference>
<accession>A0ABU1KLV8</accession>
<evidence type="ECO:0000256" key="4">
    <source>
        <dbReference type="ARBA" id="ARBA00022553"/>
    </source>
</evidence>
<dbReference type="SMART" id="SM00304">
    <property type="entry name" value="HAMP"/>
    <property type="match status" value="1"/>
</dbReference>
<comment type="subcellular location">
    <subcellularLocation>
        <location evidence="2">Membrane</location>
        <topology evidence="2">Multi-pass membrane protein</topology>
    </subcellularLocation>
</comment>
<feature type="domain" description="HAMP" evidence="13">
    <location>
        <begin position="184"/>
        <end position="236"/>
    </location>
</feature>
<comment type="catalytic activity">
    <reaction evidence="1">
        <text>ATP + protein L-histidine = ADP + protein N-phospho-L-histidine.</text>
        <dbReference type="EC" id="2.7.13.3"/>
    </reaction>
</comment>
<keyword evidence="9" id="KW-0902">Two-component regulatory system</keyword>
<dbReference type="CDD" id="cd00082">
    <property type="entry name" value="HisKA"/>
    <property type="match status" value="1"/>
</dbReference>
<keyword evidence="6 11" id="KW-0812">Transmembrane</keyword>